<evidence type="ECO:0000313" key="3">
    <source>
        <dbReference type="Proteomes" id="UP000799778"/>
    </source>
</evidence>
<feature type="compositionally biased region" description="Basic and acidic residues" evidence="1">
    <location>
        <begin position="154"/>
        <end position="166"/>
    </location>
</feature>
<dbReference type="PANTHER" id="PTHR47784">
    <property type="entry name" value="STEROL UPTAKE CONTROL PROTEIN 2"/>
    <property type="match status" value="1"/>
</dbReference>
<dbReference type="RefSeq" id="XP_033388609.1">
    <property type="nucleotide sequence ID" value="XM_033531764.1"/>
</dbReference>
<dbReference type="GeneID" id="54289161"/>
<proteinExistence type="predicted"/>
<dbReference type="GO" id="GO:0001228">
    <property type="term" value="F:DNA-binding transcription activator activity, RNA polymerase II-specific"/>
    <property type="evidence" value="ECO:0007669"/>
    <property type="project" value="TreeGrafter"/>
</dbReference>
<evidence type="ECO:0000256" key="1">
    <source>
        <dbReference type="SAM" id="MobiDB-lite"/>
    </source>
</evidence>
<reference evidence="2" key="1">
    <citation type="journal article" date="2020" name="Stud. Mycol.">
        <title>101 Dothideomycetes genomes: a test case for predicting lifestyles and emergence of pathogens.</title>
        <authorList>
            <person name="Haridas S."/>
            <person name="Albert R."/>
            <person name="Binder M."/>
            <person name="Bloem J."/>
            <person name="Labutti K."/>
            <person name="Salamov A."/>
            <person name="Andreopoulos B."/>
            <person name="Baker S."/>
            <person name="Barry K."/>
            <person name="Bills G."/>
            <person name="Bluhm B."/>
            <person name="Cannon C."/>
            <person name="Castanera R."/>
            <person name="Culley D."/>
            <person name="Daum C."/>
            <person name="Ezra D."/>
            <person name="Gonzalez J."/>
            <person name="Henrissat B."/>
            <person name="Kuo A."/>
            <person name="Liang C."/>
            <person name="Lipzen A."/>
            <person name="Lutzoni F."/>
            <person name="Magnuson J."/>
            <person name="Mondo S."/>
            <person name="Nolan M."/>
            <person name="Ohm R."/>
            <person name="Pangilinan J."/>
            <person name="Park H.-J."/>
            <person name="Ramirez L."/>
            <person name="Alfaro M."/>
            <person name="Sun H."/>
            <person name="Tritt A."/>
            <person name="Yoshinaga Y."/>
            <person name="Zwiers L.-H."/>
            <person name="Turgeon B."/>
            <person name="Goodwin S."/>
            <person name="Spatafora J."/>
            <person name="Crous P."/>
            <person name="Grigoriev I."/>
        </authorList>
    </citation>
    <scope>NUCLEOTIDE SEQUENCE</scope>
    <source>
        <strain evidence="2">CBS 175.79</strain>
    </source>
</reference>
<accession>A0A6A5Y656</accession>
<dbReference type="Pfam" id="PF11951">
    <property type="entry name" value="Fungal_trans_2"/>
    <property type="match status" value="1"/>
</dbReference>
<evidence type="ECO:0000313" key="2">
    <source>
        <dbReference type="EMBL" id="KAF2020270.1"/>
    </source>
</evidence>
<dbReference type="EMBL" id="ML978067">
    <property type="protein sequence ID" value="KAF2020270.1"/>
    <property type="molecule type" value="Genomic_DNA"/>
</dbReference>
<keyword evidence="3" id="KW-1185">Reference proteome</keyword>
<gene>
    <name evidence="2" type="ORF">BU24DRAFT_459867</name>
</gene>
<dbReference type="InterPro" id="IPR021858">
    <property type="entry name" value="Fun_TF"/>
</dbReference>
<dbReference type="AlphaFoldDB" id="A0A6A5Y656"/>
<sequence>MLRLWPGAYSPAILTGGDSTVIRHTNHDLFLIDHFVRSSAVEFDSAQHGRVYSTSALELAKLYPFLMHGMIALSACHVQHLGVVDARKYRNAEAFHCHLASQGLRNAVGGIIASTNEADSILTTAMLLNTLTFCAASYRDDESAAPHTPGTIARGDRGGSGDGGRRPRFDWLRIQIGLTDLLMRTQPYRADSIWRDVFSAANDRWILGPAVNNLGDRLSDFCLNRNTAGSTRPTGRSDDGADEALSADTETGDNVYAQVISQLTHVVERDPRPEYLLLYLQPVGAMTSEFVELLEANDVRALLLFAHWLRLLCCVDAWWCVRRTRRECRAICEILCKTLHGEDLDLLRLPAAACGFWQRHGVEGQEEGGNLGILGRSGETLEIVGEATG</sequence>
<dbReference type="OrthoDB" id="416217at2759"/>
<dbReference type="PANTHER" id="PTHR47784:SF9">
    <property type="entry name" value="ZN(II)2CYS6 TRANSCRIPTION FACTOR (EUROFUNG)"/>
    <property type="match status" value="1"/>
</dbReference>
<dbReference type="InterPro" id="IPR053157">
    <property type="entry name" value="Sterol_Uptake_Regulator"/>
</dbReference>
<dbReference type="Proteomes" id="UP000799778">
    <property type="component" value="Unassembled WGS sequence"/>
</dbReference>
<feature type="region of interest" description="Disordered" evidence="1">
    <location>
        <begin position="141"/>
        <end position="166"/>
    </location>
</feature>
<name>A0A6A5Y656_9PLEO</name>
<protein>
    <submittedName>
        <fullName evidence="2">Uncharacterized protein</fullName>
    </submittedName>
</protein>
<organism evidence="2 3">
    <name type="scientific">Aaosphaeria arxii CBS 175.79</name>
    <dbReference type="NCBI Taxonomy" id="1450172"/>
    <lineage>
        <taxon>Eukaryota</taxon>
        <taxon>Fungi</taxon>
        <taxon>Dikarya</taxon>
        <taxon>Ascomycota</taxon>
        <taxon>Pezizomycotina</taxon>
        <taxon>Dothideomycetes</taxon>
        <taxon>Pleosporomycetidae</taxon>
        <taxon>Pleosporales</taxon>
        <taxon>Pleosporales incertae sedis</taxon>
        <taxon>Aaosphaeria</taxon>
    </lineage>
</organism>